<organism evidence="1 2">
    <name type="scientific">Dissulfuribacter thermophilus</name>
    <dbReference type="NCBI Taxonomy" id="1156395"/>
    <lineage>
        <taxon>Bacteria</taxon>
        <taxon>Pseudomonadati</taxon>
        <taxon>Thermodesulfobacteriota</taxon>
        <taxon>Dissulfuribacteria</taxon>
        <taxon>Dissulfuribacterales</taxon>
        <taxon>Dissulfuribacteraceae</taxon>
        <taxon>Dissulfuribacter</taxon>
    </lineage>
</organism>
<dbReference type="AlphaFoldDB" id="A0A1B9F5P9"/>
<protein>
    <submittedName>
        <fullName evidence="1">Uncharacterized protein</fullName>
    </submittedName>
</protein>
<gene>
    <name evidence="1" type="ORF">DBT_1401</name>
</gene>
<dbReference type="PATRIC" id="fig|1156395.6.peg.1415"/>
<dbReference type="RefSeq" id="WP_083186681.1">
    <property type="nucleotide sequence ID" value="NZ_MAGO01000006.1"/>
</dbReference>
<dbReference type="STRING" id="1156395.DBT_1401"/>
<accession>A0A1B9F5P9</accession>
<proteinExistence type="predicted"/>
<sequence length="554" mass="63231">MGGREPRQMEDIGLIHPEGRFLEPKGPILIGLHRPNYFVKNLRKNSHYIKLGVTLDGQDVTNECNFPNDDVKVECGEPVFEIKNPFPFYGTTYILKYAADRFKNDPLSFRFKRSFDITNDEDSIFEEILEGRVLAGGNKTVALHHFPRHVLLSLAVNSKSPKVLQALSEIACDLVQDHHGNPIGLKFVKGDDERPHPLIHDKALFEAVANNPNLPDSYKRVMVLNPGVQGQNPIVGEYINDKTHVWEYLRKNSYIPWGHFASNMAQDAIRYSVNDLTLEDIKGLRFLYYQRIYCQLATSLGITISEEGFSSDKELEEFRITLLGNVKKTIDSGKDIPFNANLWGWNYGFGYASSGYRLHASHQQIHNQYALVPKRCAKEVSAYVVGDLVRDFIWRYEAKFKTSFFDAYIEAIRSNSRTDGSGEGPKELIIFEDENVMAFCPKAQRSQGEVQLMAKRPVGNILEADSSMRNSIDKGILLVMKALSRLGAEMITVYEVSKRYDDLNSCQRLFYCFLPRHENSPGSMSEAQGRWITGHYPEDFAWALRNHIENRLIQ</sequence>
<dbReference type="Gene3D" id="3.30.428.10">
    <property type="entry name" value="HIT-like"/>
    <property type="match status" value="1"/>
</dbReference>
<keyword evidence="2" id="KW-1185">Reference proteome</keyword>
<dbReference type="SUPFAM" id="SSF54197">
    <property type="entry name" value="HIT-like"/>
    <property type="match status" value="1"/>
</dbReference>
<dbReference type="EMBL" id="MAGO01000006">
    <property type="protein sequence ID" value="OCC15278.1"/>
    <property type="molecule type" value="Genomic_DNA"/>
</dbReference>
<evidence type="ECO:0000313" key="2">
    <source>
        <dbReference type="Proteomes" id="UP000093080"/>
    </source>
</evidence>
<evidence type="ECO:0000313" key="1">
    <source>
        <dbReference type="EMBL" id="OCC15278.1"/>
    </source>
</evidence>
<dbReference type="Proteomes" id="UP000093080">
    <property type="component" value="Unassembled WGS sequence"/>
</dbReference>
<name>A0A1B9F5P9_9BACT</name>
<reference evidence="1 2" key="1">
    <citation type="submission" date="2016-06" db="EMBL/GenBank/DDBJ databases">
        <title>Respiratory ammonification of nitrate coupled to the oxidation of elemental sulfur in deep-sea autotrophic thermophilic bacteria.</title>
        <authorList>
            <person name="Slobodkina G.B."/>
            <person name="Mardanov A.V."/>
            <person name="Ravin N.V."/>
            <person name="Frolova A.A."/>
            <person name="Viryasiv M.B."/>
            <person name="Chernyh N.A."/>
            <person name="Bonch-Osmolovskaya E.A."/>
            <person name="Slobodkin A.I."/>
        </authorList>
    </citation>
    <scope>NUCLEOTIDE SEQUENCE [LARGE SCALE GENOMIC DNA]</scope>
    <source>
        <strain evidence="1 2">S69</strain>
    </source>
</reference>
<dbReference type="OrthoDB" id="5428638at2"/>
<dbReference type="InterPro" id="IPR036265">
    <property type="entry name" value="HIT-like_sf"/>
</dbReference>
<comment type="caution">
    <text evidence="1">The sequence shown here is derived from an EMBL/GenBank/DDBJ whole genome shotgun (WGS) entry which is preliminary data.</text>
</comment>